<gene>
    <name evidence="4" type="ORF">CFD26_103733</name>
</gene>
<evidence type="ECO:0000313" key="5">
    <source>
        <dbReference type="Proteomes" id="UP000215289"/>
    </source>
</evidence>
<feature type="domain" description="HPP transmembrane region" evidence="3">
    <location>
        <begin position="60"/>
        <end position="219"/>
    </location>
</feature>
<comment type="caution">
    <text evidence="4">The sequence shown here is derived from an EMBL/GenBank/DDBJ whole genome shotgun (WGS) entry which is preliminary data.</text>
</comment>
<dbReference type="EMBL" id="NIDN02000022">
    <property type="protein sequence ID" value="RLL99939.1"/>
    <property type="molecule type" value="Genomic_DNA"/>
</dbReference>
<dbReference type="InterPro" id="IPR007065">
    <property type="entry name" value="HPP"/>
</dbReference>
<feature type="transmembrane region" description="Helical" evidence="2">
    <location>
        <begin position="96"/>
        <end position="117"/>
    </location>
</feature>
<proteinExistence type="predicted"/>
<feature type="transmembrane region" description="Helical" evidence="2">
    <location>
        <begin position="123"/>
        <end position="141"/>
    </location>
</feature>
<dbReference type="InterPro" id="IPR058581">
    <property type="entry name" value="TM_HPP"/>
</dbReference>
<protein>
    <recommendedName>
        <fullName evidence="3">HPP transmembrane region domain-containing protein</fullName>
    </recommendedName>
</protein>
<keyword evidence="2" id="KW-0812">Transmembrane</keyword>
<sequence>MVHQPQPAPSTSKGFDFSRWHFNIDACLNPYLPAPPWRWLPRPVSHFLGYREDQPPKAVGNLLITFWALIGAFCGVLVVAEVFLHVPSFQAHHAPIIVASFGATAVLEFSAIDSPFAQPRNMMVGQVAASIIGVAIAKLFALNPHAHALPQVGGALACAIATAFMAITNTTHPPAGATALLAVTEAYELGWYLVPMVLLGCVLILLVALLIDNIQRRFPVYWWTPHSLARPKPEDAESVRHEKPSGVKPTESEDSFMDKPEKIIIQRGEVLMPDNLWISAEEREVLERVSQRIQ</sequence>
<dbReference type="STRING" id="1245748.A0A3R7FWN3"/>
<feature type="region of interest" description="Disordered" evidence="1">
    <location>
        <begin position="229"/>
        <end position="255"/>
    </location>
</feature>
<evidence type="ECO:0000256" key="1">
    <source>
        <dbReference type="SAM" id="MobiDB-lite"/>
    </source>
</evidence>
<feature type="compositionally biased region" description="Basic and acidic residues" evidence="1">
    <location>
        <begin position="231"/>
        <end position="245"/>
    </location>
</feature>
<feature type="transmembrane region" description="Helical" evidence="2">
    <location>
        <begin position="189"/>
        <end position="211"/>
    </location>
</feature>
<keyword evidence="2" id="KW-0472">Membrane</keyword>
<accession>A0A3R7FWN3</accession>
<evidence type="ECO:0000313" key="4">
    <source>
        <dbReference type="EMBL" id="RLL99939.1"/>
    </source>
</evidence>
<evidence type="ECO:0000256" key="2">
    <source>
        <dbReference type="SAM" id="Phobius"/>
    </source>
</evidence>
<reference evidence="4 5" key="1">
    <citation type="submission" date="2018-08" db="EMBL/GenBank/DDBJ databases">
        <title>Draft genome sequences of two Aspergillus turcosus clinical strains isolated from bronchoalveolar lavage fluid: one azole-susceptible and the other azole-resistant.</title>
        <authorList>
            <person name="Parent-Michaud M."/>
            <person name="Dufresne P.J."/>
            <person name="Fournier E."/>
            <person name="Martineau C."/>
            <person name="Moreira S."/>
            <person name="Perkins V."/>
            <person name="De Repentigny L."/>
            <person name="Dufresne S.F."/>
        </authorList>
    </citation>
    <scope>NUCLEOTIDE SEQUENCE [LARGE SCALE GENOMIC DNA]</scope>
    <source>
        <strain evidence="4">HMR AF 1038</strain>
    </source>
</reference>
<dbReference type="AlphaFoldDB" id="A0A3R7FWN3"/>
<dbReference type="Proteomes" id="UP000215289">
    <property type="component" value="Unassembled WGS sequence"/>
</dbReference>
<dbReference type="PANTHER" id="PTHR33741:SF5">
    <property type="entry name" value="TRANSMEMBRANE PROTEIN DDB_G0269096-RELATED"/>
    <property type="match status" value="1"/>
</dbReference>
<keyword evidence="5" id="KW-1185">Reference proteome</keyword>
<dbReference type="OrthoDB" id="2016548at2759"/>
<feature type="transmembrane region" description="Helical" evidence="2">
    <location>
        <begin position="64"/>
        <end position="84"/>
    </location>
</feature>
<keyword evidence="2" id="KW-1133">Transmembrane helix</keyword>
<name>A0A3R7FWN3_9EURO</name>
<feature type="transmembrane region" description="Helical" evidence="2">
    <location>
        <begin position="148"/>
        <end position="169"/>
    </location>
</feature>
<organism evidence="4 5">
    <name type="scientific">Aspergillus turcosus</name>
    <dbReference type="NCBI Taxonomy" id="1245748"/>
    <lineage>
        <taxon>Eukaryota</taxon>
        <taxon>Fungi</taxon>
        <taxon>Dikarya</taxon>
        <taxon>Ascomycota</taxon>
        <taxon>Pezizomycotina</taxon>
        <taxon>Eurotiomycetes</taxon>
        <taxon>Eurotiomycetidae</taxon>
        <taxon>Eurotiales</taxon>
        <taxon>Aspergillaceae</taxon>
        <taxon>Aspergillus</taxon>
        <taxon>Aspergillus subgen. Fumigati</taxon>
    </lineage>
</organism>
<evidence type="ECO:0000259" key="3">
    <source>
        <dbReference type="Pfam" id="PF04982"/>
    </source>
</evidence>
<dbReference type="PANTHER" id="PTHR33741">
    <property type="entry name" value="TRANSMEMBRANE PROTEIN DDB_G0269096-RELATED"/>
    <property type="match status" value="1"/>
</dbReference>
<dbReference type="Pfam" id="PF04982">
    <property type="entry name" value="TM_HPP"/>
    <property type="match status" value="1"/>
</dbReference>